<evidence type="ECO:0000313" key="2">
    <source>
        <dbReference type="EMBL" id="MPM59855.1"/>
    </source>
</evidence>
<dbReference type="InterPro" id="IPR003876">
    <property type="entry name" value="Arg_deiminase"/>
</dbReference>
<organism evidence="2">
    <name type="scientific">bioreactor metagenome</name>
    <dbReference type="NCBI Taxonomy" id="1076179"/>
    <lineage>
        <taxon>unclassified sequences</taxon>
        <taxon>metagenomes</taxon>
        <taxon>ecological metagenomes</taxon>
    </lineage>
</organism>
<dbReference type="GO" id="GO:0019546">
    <property type="term" value="P:L-arginine deiminase pathway"/>
    <property type="evidence" value="ECO:0007669"/>
    <property type="project" value="TreeGrafter"/>
</dbReference>
<accession>A0A645B359</accession>
<dbReference type="AlphaFoldDB" id="A0A645B359"/>
<dbReference type="PANTHER" id="PTHR47271">
    <property type="entry name" value="ARGININE DEIMINASE"/>
    <property type="match status" value="1"/>
</dbReference>
<comment type="caution">
    <text evidence="2">The sequence shown here is derived from an EMBL/GenBank/DDBJ whole genome shotgun (WGS) entry which is preliminary data.</text>
</comment>
<dbReference type="PRINTS" id="PR01466">
    <property type="entry name" value="ARGDEIMINASE"/>
</dbReference>
<dbReference type="SUPFAM" id="SSF55909">
    <property type="entry name" value="Pentein"/>
    <property type="match status" value="1"/>
</dbReference>
<proteinExistence type="predicted"/>
<dbReference type="EC" id="3.5.3.6" evidence="2"/>
<name>A0A645B359_9ZZZZ</name>
<dbReference type="PIRSF" id="PIRSF006356">
    <property type="entry name" value="Arg_deiminase"/>
    <property type="match status" value="1"/>
</dbReference>
<reference evidence="2" key="1">
    <citation type="submission" date="2019-08" db="EMBL/GenBank/DDBJ databases">
        <authorList>
            <person name="Kucharzyk K."/>
            <person name="Murdoch R.W."/>
            <person name="Higgins S."/>
            <person name="Loffler F."/>
        </authorList>
    </citation>
    <scope>NUCLEOTIDE SEQUENCE</scope>
</reference>
<evidence type="ECO:0000256" key="1">
    <source>
        <dbReference type="ARBA" id="ARBA00022801"/>
    </source>
</evidence>
<dbReference type="PANTHER" id="PTHR47271:SF2">
    <property type="entry name" value="ARGININE DEIMINASE"/>
    <property type="match status" value="1"/>
</dbReference>
<gene>
    <name evidence="2" type="primary">arcA_15</name>
    <name evidence="2" type="ORF">SDC9_106701</name>
</gene>
<dbReference type="EMBL" id="VSSQ01017489">
    <property type="protein sequence ID" value="MPM59855.1"/>
    <property type="molecule type" value="Genomic_DNA"/>
</dbReference>
<dbReference type="Pfam" id="PF02274">
    <property type="entry name" value="ADI"/>
    <property type="match status" value="1"/>
</dbReference>
<dbReference type="Gene3D" id="3.75.10.10">
    <property type="entry name" value="L-arginine/glycine Amidinotransferase, Chain A"/>
    <property type="match status" value="1"/>
</dbReference>
<dbReference type="Gene3D" id="1.10.3930.10">
    <property type="entry name" value="Arginine deiminase"/>
    <property type="match status" value="1"/>
</dbReference>
<protein>
    <submittedName>
        <fullName evidence="2">Arginine deiminase</fullName>
        <ecNumber evidence="2">3.5.3.6</ecNumber>
    </submittedName>
</protein>
<dbReference type="GO" id="GO:0016990">
    <property type="term" value="F:arginine deiminase activity"/>
    <property type="evidence" value="ECO:0007669"/>
    <property type="project" value="UniProtKB-EC"/>
</dbReference>
<sequence>MKIQVNSEIGKLRAVIMQPPGKGIERCTPLNIGSLAWDSVPSPHKAAEEHKKWVAAVESFGAKVYLFEDLLRKVLSISTVKKDLVSQIVQTEHQFITTQTMEVLEEYLLDLSASKLVDQLFFGMTKEELNKATGEVSLVDLVDNKNEWCLFPMSNVLYSRDPAAILGNGIVYGNMFNRDRIKEPYCIQAIFKNHSDFKNLSFKTWYGESPDDTTPVEGGNVHCYSRNVFIIGINERTHPASIEKIAQRTMADGEITDVLALMFENPRLSSTDSIGLSVHVDMFLNMIDHDAFLFFPYIEKKITVLHITRGKQGHLRVKRESSLFGAIKKVLNLDGIRIIKVGGDESEAVAFAEQRAGSGGNTFNLEPGKVCIWDRNIATIKALEKGGIDVVAVEADELVKGGGGPRCSTMPLWRDDI</sequence>
<keyword evidence="1 2" id="KW-0378">Hydrolase</keyword>